<proteinExistence type="predicted"/>
<organism evidence="1">
    <name type="scientific">marine sediment metagenome</name>
    <dbReference type="NCBI Taxonomy" id="412755"/>
    <lineage>
        <taxon>unclassified sequences</taxon>
        <taxon>metagenomes</taxon>
        <taxon>ecological metagenomes</taxon>
    </lineage>
</organism>
<name>A0A0F9AN76_9ZZZZ</name>
<protein>
    <recommendedName>
        <fullName evidence="2">HTH hxlR-type domain-containing protein</fullName>
    </recommendedName>
</protein>
<reference evidence="1" key="1">
    <citation type="journal article" date="2015" name="Nature">
        <title>Complex archaea that bridge the gap between prokaryotes and eukaryotes.</title>
        <authorList>
            <person name="Spang A."/>
            <person name="Saw J.H."/>
            <person name="Jorgensen S.L."/>
            <person name="Zaremba-Niedzwiedzka K."/>
            <person name="Martijn J."/>
            <person name="Lind A.E."/>
            <person name="van Eijk R."/>
            <person name="Schleper C."/>
            <person name="Guy L."/>
            <person name="Ettema T.J."/>
        </authorList>
    </citation>
    <scope>NUCLEOTIDE SEQUENCE</scope>
</reference>
<accession>A0A0F9AN76</accession>
<dbReference type="AlphaFoldDB" id="A0A0F9AN76"/>
<evidence type="ECO:0008006" key="2">
    <source>
        <dbReference type="Google" id="ProtNLM"/>
    </source>
</evidence>
<comment type="caution">
    <text evidence="1">The sequence shown here is derived from an EMBL/GenBank/DDBJ whole genome shotgun (WGS) entry which is preliminary data.</text>
</comment>
<gene>
    <name evidence="1" type="ORF">LCGC14_2629820</name>
</gene>
<evidence type="ECO:0000313" key="1">
    <source>
        <dbReference type="EMBL" id="KKK99730.1"/>
    </source>
</evidence>
<dbReference type="EMBL" id="LAZR01045077">
    <property type="protein sequence ID" value="KKK99730.1"/>
    <property type="molecule type" value="Genomic_DNA"/>
</dbReference>
<sequence>MLTETEKQVLEELGTKSPQTLAGLKRNLDPIPMQGIETILDGLKRVRAVLEKLVARGLLSSKPGFNTEYSITDKGMRELNS</sequence>